<proteinExistence type="predicted"/>
<comment type="caution">
    <text evidence="1">The sequence shown here is derived from an EMBL/GenBank/DDBJ whole genome shotgun (WGS) entry which is preliminary data.</text>
</comment>
<keyword evidence="2" id="KW-1185">Reference proteome</keyword>
<accession>A0A9N9GZV8</accession>
<dbReference type="Proteomes" id="UP000789759">
    <property type="component" value="Unassembled WGS sequence"/>
</dbReference>
<dbReference type="EMBL" id="CAJVQA010006331">
    <property type="protein sequence ID" value="CAG8638634.1"/>
    <property type="molecule type" value="Genomic_DNA"/>
</dbReference>
<protein>
    <submittedName>
        <fullName evidence="1">23635_t:CDS:1</fullName>
    </submittedName>
</protein>
<reference evidence="1" key="1">
    <citation type="submission" date="2021-06" db="EMBL/GenBank/DDBJ databases">
        <authorList>
            <person name="Kallberg Y."/>
            <person name="Tangrot J."/>
            <person name="Rosling A."/>
        </authorList>
    </citation>
    <scope>NUCLEOTIDE SEQUENCE</scope>
    <source>
        <strain evidence="1">FL966</strain>
    </source>
</reference>
<organism evidence="1 2">
    <name type="scientific">Cetraspora pellucida</name>
    <dbReference type="NCBI Taxonomy" id="1433469"/>
    <lineage>
        <taxon>Eukaryota</taxon>
        <taxon>Fungi</taxon>
        <taxon>Fungi incertae sedis</taxon>
        <taxon>Mucoromycota</taxon>
        <taxon>Glomeromycotina</taxon>
        <taxon>Glomeromycetes</taxon>
        <taxon>Diversisporales</taxon>
        <taxon>Gigasporaceae</taxon>
        <taxon>Cetraspora</taxon>
    </lineage>
</organism>
<evidence type="ECO:0000313" key="1">
    <source>
        <dbReference type="EMBL" id="CAG8638634.1"/>
    </source>
</evidence>
<dbReference type="AlphaFoldDB" id="A0A9N9GZV8"/>
<dbReference type="OrthoDB" id="2394456at2759"/>
<evidence type="ECO:0000313" key="2">
    <source>
        <dbReference type="Proteomes" id="UP000789759"/>
    </source>
</evidence>
<name>A0A9N9GZV8_9GLOM</name>
<sequence>MFNCFPKFADELTKFRQLWWDQGNIHPKANWENAPLPYELKSNVSWDKYVERTDKHNVHGMWEWNNGKVFVYELPSAPHESACAGLIRLLNFELAGVFLTDYDFIFLGSMTTKAEHIGKEADGCLRPEKKLAVDSDGCDGLHQPWPNLVVEVAYSESEEHLFDKIKNYWLRPNRAHDVIAIKIEPPKAPETIPSRMTAWYFCTDNRMADDNLDPIEFEFGTIDKFGNQLNIQPGQCIINIRLECLYMGMQPEFQLPTQALPNPISIDLYPVRRSILSSIICPSSQ</sequence>
<gene>
    <name evidence="1" type="ORF">CPELLU_LOCUS8742</name>
</gene>